<dbReference type="Proteomes" id="UP000015441">
    <property type="component" value="Unassembled WGS sequence"/>
</dbReference>
<dbReference type="Pfam" id="PF12937">
    <property type="entry name" value="F-box-like"/>
    <property type="match status" value="1"/>
</dbReference>
<dbReference type="InterPro" id="IPR001810">
    <property type="entry name" value="F-box_dom"/>
</dbReference>
<evidence type="ECO:0000256" key="1">
    <source>
        <dbReference type="ARBA" id="ARBA00004906"/>
    </source>
</evidence>
<dbReference type="SUPFAM" id="SSF81383">
    <property type="entry name" value="F-box domain"/>
    <property type="match status" value="1"/>
</dbReference>
<gene>
    <name evidence="4" type="ORF">BGHDH14_bgh01432</name>
</gene>
<feature type="domain" description="F-box" evidence="3">
    <location>
        <begin position="27"/>
        <end position="73"/>
    </location>
</feature>
<dbReference type="EMBL" id="CAUH01007170">
    <property type="protein sequence ID" value="CCU82907.1"/>
    <property type="molecule type" value="Genomic_DNA"/>
</dbReference>
<dbReference type="AlphaFoldDB" id="N1JKU3"/>
<dbReference type="HOGENOM" id="CLU_020076_1_0_1"/>
<dbReference type="GO" id="GO:0016567">
    <property type="term" value="P:protein ubiquitination"/>
    <property type="evidence" value="ECO:0007669"/>
    <property type="project" value="UniProtKB-UniPathway"/>
</dbReference>
<organism evidence="4 5">
    <name type="scientific">Blumeria graminis f. sp. hordei (strain DH14)</name>
    <name type="common">Barley powdery mildew</name>
    <name type="synonym">Oidium monilioides f. sp. hordei</name>
    <dbReference type="NCBI Taxonomy" id="546991"/>
    <lineage>
        <taxon>Eukaryota</taxon>
        <taxon>Fungi</taxon>
        <taxon>Dikarya</taxon>
        <taxon>Ascomycota</taxon>
        <taxon>Pezizomycotina</taxon>
        <taxon>Leotiomycetes</taxon>
        <taxon>Erysiphales</taxon>
        <taxon>Erysiphaceae</taxon>
        <taxon>Blumeria</taxon>
        <taxon>Blumeria hordei</taxon>
    </lineage>
</organism>
<dbReference type="Gene3D" id="1.20.1280.50">
    <property type="match status" value="1"/>
</dbReference>
<dbReference type="SMART" id="SM00256">
    <property type="entry name" value="FBOX"/>
    <property type="match status" value="1"/>
</dbReference>
<comment type="pathway">
    <text evidence="1">Protein modification; protein ubiquitination.</text>
</comment>
<dbReference type="OrthoDB" id="722566at2759"/>
<comment type="caution">
    <text evidence="4">The sequence shown here is derived from an EMBL/GenBank/DDBJ whole genome shotgun (WGS) entry which is preliminary data.</text>
</comment>
<evidence type="ECO:0000313" key="4">
    <source>
        <dbReference type="EMBL" id="CCU82907.1"/>
    </source>
</evidence>
<dbReference type="PANTHER" id="PTHR10706:SF130">
    <property type="entry name" value="F-BOX ONLY PROTEIN 31"/>
    <property type="match status" value="1"/>
</dbReference>
<dbReference type="InterPro" id="IPR036047">
    <property type="entry name" value="F-box-like_dom_sf"/>
</dbReference>
<keyword evidence="2" id="KW-0833">Ubl conjugation pathway</keyword>
<dbReference type="PANTHER" id="PTHR10706">
    <property type="entry name" value="F-BOX FAMILY PROTEIN"/>
    <property type="match status" value="1"/>
</dbReference>
<dbReference type="PROSITE" id="PS50181">
    <property type="entry name" value="FBOX"/>
    <property type="match status" value="1"/>
</dbReference>
<evidence type="ECO:0000256" key="2">
    <source>
        <dbReference type="ARBA" id="ARBA00022786"/>
    </source>
</evidence>
<dbReference type="STRING" id="546991.N1JKU3"/>
<dbReference type="Pfam" id="PF12014">
    <property type="entry name" value="Cyclin_D1_bind"/>
    <property type="match status" value="1"/>
</dbReference>
<sequence>MEPDTFKQTVPAMITSTLPIHPKGPTSSYLLKLPSELIEEILLYLDPFDLTSIIATCPYLASLARSDALWHFHVQQNVPGIKLISPFPCLSYRQLYAAHFPHWFIPRNKVWFGNQDMVGKLIITRYNPVLGQIEGYQLVAERLPTTSRLWDDDGEVIIEDFNPNCRLNLEQPIISLDTLAANKPGKRFNEATTMKIDWPRQFLPRTRDSSRQLTPYFLSLAKENATGSEENHDVQLWPPKLIPARNRFQSGGPHYHEERPQRYSELSEQCFRIQHKMNPRILDNPSMHLCSLTYSTLDPQLYTPTREKPYRGIWVGDYSGHGCEFLLLHQPDNTDPFDESTVIRGIDETLEDFELRKKEERIYRGSIEAIKLTGDPNVPRGEHTFIAADISNKGLIYIAKDKAFKGARVVRSAGHIAADMFQHDQFIECQLILVSYNRLAQHWIGFGQVSFLERVNIDDFLSPSS</sequence>
<proteinExistence type="predicted"/>
<dbReference type="InParanoid" id="N1JKU3"/>
<accession>N1JKU3</accession>
<name>N1JKU3_BLUG1</name>
<evidence type="ECO:0000259" key="3">
    <source>
        <dbReference type="PROSITE" id="PS50181"/>
    </source>
</evidence>
<dbReference type="InterPro" id="IPR045048">
    <property type="entry name" value="FBXO31/39"/>
</dbReference>
<dbReference type="UniPathway" id="UPA00143"/>
<dbReference type="eggNOG" id="ENOG502S1WE">
    <property type="taxonomic scope" value="Eukaryota"/>
</dbReference>
<protein>
    <recommendedName>
        <fullName evidence="3">F-box domain-containing protein</fullName>
    </recommendedName>
</protein>
<reference evidence="4 5" key="1">
    <citation type="journal article" date="2010" name="Science">
        <title>Genome expansion and gene loss in powdery mildew fungi reveal tradeoffs in extreme parasitism.</title>
        <authorList>
            <person name="Spanu P.D."/>
            <person name="Abbott J.C."/>
            <person name="Amselem J."/>
            <person name="Burgis T.A."/>
            <person name="Soanes D.M."/>
            <person name="Stueber K."/>
            <person name="Ver Loren van Themaat E."/>
            <person name="Brown J.K.M."/>
            <person name="Butcher S.A."/>
            <person name="Gurr S.J."/>
            <person name="Lebrun M.-H."/>
            <person name="Ridout C.J."/>
            <person name="Schulze-Lefert P."/>
            <person name="Talbot N.J."/>
            <person name="Ahmadinejad N."/>
            <person name="Ametz C."/>
            <person name="Barton G.R."/>
            <person name="Benjdia M."/>
            <person name="Bidzinski P."/>
            <person name="Bindschedler L.V."/>
            <person name="Both M."/>
            <person name="Brewer M.T."/>
            <person name="Cadle-Davidson L."/>
            <person name="Cadle-Davidson M.M."/>
            <person name="Collemare J."/>
            <person name="Cramer R."/>
            <person name="Frenkel O."/>
            <person name="Godfrey D."/>
            <person name="Harriman J."/>
            <person name="Hoede C."/>
            <person name="King B.C."/>
            <person name="Klages S."/>
            <person name="Kleemann J."/>
            <person name="Knoll D."/>
            <person name="Koti P.S."/>
            <person name="Kreplak J."/>
            <person name="Lopez-Ruiz F.J."/>
            <person name="Lu X."/>
            <person name="Maekawa T."/>
            <person name="Mahanil S."/>
            <person name="Micali C."/>
            <person name="Milgroom M.G."/>
            <person name="Montana G."/>
            <person name="Noir S."/>
            <person name="O'Connell R.J."/>
            <person name="Oberhaensli S."/>
            <person name="Parlange F."/>
            <person name="Pedersen C."/>
            <person name="Quesneville H."/>
            <person name="Reinhardt R."/>
            <person name="Rott M."/>
            <person name="Sacristan S."/>
            <person name="Schmidt S.M."/>
            <person name="Schoen M."/>
            <person name="Skamnioti P."/>
            <person name="Sommer H."/>
            <person name="Stephens A."/>
            <person name="Takahara H."/>
            <person name="Thordal-Christensen H."/>
            <person name="Vigouroux M."/>
            <person name="Wessling R."/>
            <person name="Wicker T."/>
            <person name="Panstruga R."/>
        </authorList>
    </citation>
    <scope>NUCLEOTIDE SEQUENCE [LARGE SCALE GENOMIC DNA]</scope>
    <source>
        <strain evidence="4">DH14</strain>
    </source>
</reference>
<evidence type="ECO:0000313" key="5">
    <source>
        <dbReference type="Proteomes" id="UP000015441"/>
    </source>
</evidence>
<keyword evidence="5" id="KW-1185">Reference proteome</keyword>